<evidence type="ECO:0000256" key="10">
    <source>
        <dbReference type="ARBA" id="ARBA00022884"/>
    </source>
</evidence>
<feature type="binding site" evidence="11">
    <location>
        <position position="157"/>
    </location>
    <ligand>
        <name>CTP</name>
        <dbReference type="ChEBI" id="CHEBI:37563"/>
    </ligand>
</feature>
<dbReference type="Pfam" id="PF13735">
    <property type="entry name" value="tRNA_NucTran2_2"/>
    <property type="match status" value="1"/>
</dbReference>
<dbReference type="EC" id="2.7.7.72" evidence="11"/>
<evidence type="ECO:0000256" key="3">
    <source>
        <dbReference type="ARBA" id="ARBA00022694"/>
    </source>
</evidence>
<keyword evidence="4 11" id="KW-0548">Nucleotidyltransferase</keyword>
<evidence type="ECO:0000313" key="16">
    <source>
        <dbReference type="Proteomes" id="UP000093482"/>
    </source>
</evidence>
<dbReference type="SUPFAM" id="SSF81891">
    <property type="entry name" value="Poly A polymerase C-terminal region-like"/>
    <property type="match status" value="1"/>
</dbReference>
<evidence type="ECO:0000256" key="6">
    <source>
        <dbReference type="ARBA" id="ARBA00022741"/>
    </source>
</evidence>
<dbReference type="PANTHER" id="PTHR46173">
    <property type="entry name" value="CCA TRNA NUCLEOTIDYLTRANSFERASE 1, MITOCHONDRIAL"/>
    <property type="match status" value="1"/>
</dbReference>
<feature type="binding site" evidence="11">
    <location>
        <position position="111"/>
    </location>
    <ligand>
        <name>ATP</name>
        <dbReference type="ChEBI" id="CHEBI:30616"/>
    </ligand>
</feature>
<feature type="binding site" evidence="11">
    <location>
        <position position="163"/>
    </location>
    <ligand>
        <name>CTP</name>
        <dbReference type="ChEBI" id="CHEBI:37563"/>
    </ligand>
</feature>
<feature type="domain" description="Poly A polymerase head" evidence="12">
    <location>
        <begin position="23"/>
        <end position="142"/>
    </location>
</feature>
<organism evidence="15 16">
    <name type="scientific">Caryophanon latum</name>
    <dbReference type="NCBI Taxonomy" id="33977"/>
    <lineage>
        <taxon>Bacteria</taxon>
        <taxon>Bacillati</taxon>
        <taxon>Bacillota</taxon>
        <taxon>Bacilli</taxon>
        <taxon>Bacillales</taxon>
        <taxon>Caryophanaceae</taxon>
        <taxon>Caryophanon</taxon>
    </lineage>
</organism>
<comment type="catalytic activity">
    <reaction evidence="11">
        <text>a tRNA with a 3' CCA end + 2 CTP + ATP = a tRNA with a 3' CCACCA end + 3 diphosphate</text>
        <dbReference type="Rhea" id="RHEA:76235"/>
        <dbReference type="Rhea" id="RHEA-COMP:10468"/>
        <dbReference type="Rhea" id="RHEA-COMP:18655"/>
        <dbReference type="ChEBI" id="CHEBI:30616"/>
        <dbReference type="ChEBI" id="CHEBI:33019"/>
        <dbReference type="ChEBI" id="CHEBI:37563"/>
        <dbReference type="ChEBI" id="CHEBI:83071"/>
        <dbReference type="ChEBI" id="CHEBI:195187"/>
    </reaction>
</comment>
<keyword evidence="16" id="KW-1185">Reference proteome</keyword>
<keyword evidence="8 11" id="KW-0067">ATP-binding</keyword>
<dbReference type="InterPro" id="IPR032810">
    <property type="entry name" value="CCA-adding_enz_C"/>
</dbReference>
<keyword evidence="5 11" id="KW-0479">Metal-binding</keyword>
<gene>
    <name evidence="11" type="primary">cca</name>
    <name evidence="15" type="ORF">A6K76_12395</name>
</gene>
<feature type="binding site" evidence="11">
    <location>
        <position position="154"/>
    </location>
    <ligand>
        <name>ATP</name>
        <dbReference type="ChEBI" id="CHEBI:30616"/>
    </ligand>
</feature>
<evidence type="ECO:0000256" key="9">
    <source>
        <dbReference type="ARBA" id="ARBA00022842"/>
    </source>
</evidence>
<feature type="binding site" evidence="11">
    <location>
        <position position="40"/>
    </location>
    <ligand>
        <name>Mg(2+)</name>
        <dbReference type="ChEBI" id="CHEBI:18420"/>
    </ligand>
</feature>
<feature type="binding site" evidence="11">
    <location>
        <position position="27"/>
    </location>
    <ligand>
        <name>ATP</name>
        <dbReference type="ChEBI" id="CHEBI:30616"/>
    </ligand>
</feature>
<name>A0A1C0YQJ7_9BACL</name>
<keyword evidence="10 11" id="KW-0694">RNA-binding</keyword>
<protein>
    <recommendedName>
        <fullName evidence="11">CCA-adding enzyme</fullName>
        <ecNumber evidence="11">2.7.7.72</ecNumber>
    </recommendedName>
    <alternativeName>
        <fullName evidence="11">CCA tRNA nucleotidyltransferase</fullName>
    </alternativeName>
    <alternativeName>
        <fullName evidence="11">tRNA CCA-pyrophosphorylase</fullName>
    </alternativeName>
    <alternativeName>
        <fullName evidence="11">tRNA adenylyl-/cytidylyl- transferase</fullName>
    </alternativeName>
    <alternativeName>
        <fullName evidence="11">tRNA nucleotidyltransferase</fullName>
    </alternativeName>
    <alternativeName>
        <fullName evidence="11">tRNA-NT</fullName>
    </alternativeName>
</protein>
<comment type="cofactor">
    <cofactor evidence="1 11">
        <name>Mg(2+)</name>
        <dbReference type="ChEBI" id="CHEBI:18420"/>
    </cofactor>
</comment>
<dbReference type="CDD" id="cd05398">
    <property type="entry name" value="NT_ClassII-CCAase"/>
    <property type="match status" value="1"/>
</dbReference>
<dbReference type="GO" id="GO:0005524">
    <property type="term" value="F:ATP binding"/>
    <property type="evidence" value="ECO:0007669"/>
    <property type="project" value="UniProtKB-UniRule"/>
</dbReference>
<comment type="function">
    <text evidence="11">Catalyzes the addition and repair of the essential 3'-terminal CCA sequence in tRNAs without using a nucleic acid template. Adds these three nucleotides in the order of C, C, and A to the tRNA nucleotide-73, using CTP and ATP as substrates and producing inorganic pyrophosphate. tRNA 3'-terminal CCA addition is required both for tRNA processing and repair. Also involved in tRNA surveillance by mediating tandem CCA addition to generate a CCACCA at the 3' terminus of unstable tRNAs. While stable tRNAs receive only 3'-terminal CCA, unstable tRNAs are marked with CCACCA and rapidly degraded.</text>
</comment>
<comment type="miscellaneous">
    <text evidence="11">A single active site specifically recognizes both ATP and CTP and is responsible for their addition.</text>
</comment>
<feature type="binding site" evidence="11">
    <location>
        <position position="157"/>
    </location>
    <ligand>
        <name>ATP</name>
        <dbReference type="ChEBI" id="CHEBI:30616"/>
    </ligand>
</feature>
<comment type="subunit">
    <text evidence="11">Homodimer.</text>
</comment>
<dbReference type="GO" id="GO:0160016">
    <property type="term" value="F:CCACCA tRNA nucleotidyltransferase activity"/>
    <property type="evidence" value="ECO:0007669"/>
    <property type="project" value="RHEA"/>
</dbReference>
<evidence type="ECO:0000256" key="11">
    <source>
        <dbReference type="HAMAP-Rule" id="MF_01263"/>
    </source>
</evidence>
<dbReference type="SUPFAM" id="SSF81301">
    <property type="entry name" value="Nucleotidyltransferase"/>
    <property type="match status" value="1"/>
</dbReference>
<keyword evidence="9 11" id="KW-0460">Magnesium</keyword>
<dbReference type="GO" id="GO:0001680">
    <property type="term" value="P:tRNA 3'-terminal CCA addition"/>
    <property type="evidence" value="ECO:0007669"/>
    <property type="project" value="UniProtKB-UniRule"/>
</dbReference>
<feature type="domain" description="tRNA nucleotidyltransferase/poly(A) polymerase RNA and SrmB- binding" evidence="13">
    <location>
        <begin position="169"/>
        <end position="224"/>
    </location>
</feature>
<feature type="binding site" evidence="11">
    <location>
        <position position="163"/>
    </location>
    <ligand>
        <name>ATP</name>
        <dbReference type="ChEBI" id="CHEBI:30616"/>
    </ligand>
</feature>
<dbReference type="GO" id="GO:0042245">
    <property type="term" value="P:RNA repair"/>
    <property type="evidence" value="ECO:0007669"/>
    <property type="project" value="UniProtKB-KW"/>
</dbReference>
<dbReference type="InterPro" id="IPR002646">
    <property type="entry name" value="PolA_pol_head_dom"/>
</dbReference>
<evidence type="ECO:0000259" key="14">
    <source>
        <dbReference type="Pfam" id="PF13735"/>
    </source>
</evidence>
<dbReference type="EMBL" id="MATO01000043">
    <property type="protein sequence ID" value="OCS89448.1"/>
    <property type="molecule type" value="Genomic_DNA"/>
</dbReference>
<evidence type="ECO:0000256" key="8">
    <source>
        <dbReference type="ARBA" id="ARBA00022840"/>
    </source>
</evidence>
<dbReference type="InterPro" id="IPR050264">
    <property type="entry name" value="Bact_CCA-adding_enz_type3_sf"/>
</dbReference>
<dbReference type="OrthoDB" id="9805698at2"/>
<feature type="binding site" evidence="11">
    <location>
        <position position="160"/>
    </location>
    <ligand>
        <name>ATP</name>
        <dbReference type="ChEBI" id="CHEBI:30616"/>
    </ligand>
</feature>
<evidence type="ECO:0000313" key="15">
    <source>
        <dbReference type="EMBL" id="OCS89448.1"/>
    </source>
</evidence>
<dbReference type="Gene3D" id="1.10.246.80">
    <property type="match status" value="1"/>
</dbReference>
<keyword evidence="3 11" id="KW-0819">tRNA processing</keyword>
<reference evidence="15 16" key="1">
    <citation type="submission" date="2016-07" db="EMBL/GenBank/DDBJ databases">
        <title>Caryophanon latum genome sequencing.</title>
        <authorList>
            <person name="Verma A."/>
            <person name="Pal Y."/>
            <person name="Krishnamurthi S."/>
        </authorList>
    </citation>
    <scope>NUCLEOTIDE SEQUENCE [LARGE SCALE GENOMIC DNA]</scope>
    <source>
        <strain evidence="15 16">DSM 14151</strain>
    </source>
</reference>
<feature type="binding site" evidence="11">
    <location>
        <position position="30"/>
    </location>
    <ligand>
        <name>CTP</name>
        <dbReference type="ChEBI" id="CHEBI:37563"/>
    </ligand>
</feature>
<feature type="binding site" evidence="11">
    <location>
        <position position="30"/>
    </location>
    <ligand>
        <name>ATP</name>
        <dbReference type="ChEBI" id="CHEBI:30616"/>
    </ligand>
</feature>
<dbReference type="InterPro" id="IPR043519">
    <property type="entry name" value="NT_sf"/>
</dbReference>
<evidence type="ECO:0000256" key="7">
    <source>
        <dbReference type="ARBA" id="ARBA00022800"/>
    </source>
</evidence>
<comment type="similarity">
    <text evidence="11">Belongs to the tRNA nucleotidyltransferase/poly(A) polymerase family. Bacterial CCA-adding enzyme type 3 subfamily.</text>
</comment>
<evidence type="ECO:0000259" key="13">
    <source>
        <dbReference type="Pfam" id="PF12627"/>
    </source>
</evidence>
<comment type="catalytic activity">
    <reaction evidence="11">
        <text>a tRNA precursor + 2 CTP + ATP = a tRNA with a 3' CCA end + 3 diphosphate</text>
        <dbReference type="Rhea" id="RHEA:14433"/>
        <dbReference type="Rhea" id="RHEA-COMP:10465"/>
        <dbReference type="Rhea" id="RHEA-COMP:10468"/>
        <dbReference type="ChEBI" id="CHEBI:30616"/>
        <dbReference type="ChEBI" id="CHEBI:33019"/>
        <dbReference type="ChEBI" id="CHEBI:37563"/>
        <dbReference type="ChEBI" id="CHEBI:74896"/>
        <dbReference type="ChEBI" id="CHEBI:83071"/>
        <dbReference type="EC" id="2.7.7.72"/>
    </reaction>
</comment>
<evidence type="ECO:0000256" key="4">
    <source>
        <dbReference type="ARBA" id="ARBA00022695"/>
    </source>
</evidence>
<dbReference type="InterPro" id="IPR023068">
    <property type="entry name" value="CCA-adding_enz_firmicutes"/>
</dbReference>
<dbReference type="PANTHER" id="PTHR46173:SF1">
    <property type="entry name" value="CCA TRNA NUCLEOTIDYLTRANSFERASE 1, MITOCHONDRIAL"/>
    <property type="match status" value="1"/>
</dbReference>
<proteinExistence type="inferred from homology"/>
<evidence type="ECO:0000256" key="1">
    <source>
        <dbReference type="ARBA" id="ARBA00001946"/>
    </source>
</evidence>
<feature type="binding site" evidence="11">
    <location>
        <position position="111"/>
    </location>
    <ligand>
        <name>CTP</name>
        <dbReference type="ChEBI" id="CHEBI:37563"/>
    </ligand>
</feature>
<sequence>MNEQMQAAKHVMHKLEEAGYEAVLVGGAVRDMLLQRPFHDVDVATAALPEEVKVLFPKTVDVGIEHGTVLVLVDGVGIEVTTYRTELAYSDHRRPDGVQFVRNLRDDLQRRDFTMNALAMRANGELVDYYGGESDLQAGVIRAVGNASERFFEDALRMLRAVRFVGQLGFTIEKKTEAAIVEHAHLLQHIAIERVQMELNKLFVSPFVARGIAAMRQTQLSDYVAGTFNEAQWQHVHIEDVQVGWAYFAYVSQFDAAEVARAYRLANKEKQFIAQVLTLVAKETWETIDYFHASIDVLRAAQAIRTWQSLAPITEDVQAVKASLPIQTKDELAVNGQHVMAWHDEKRGPWLKDALSAILQAVVTGDVQNDVQRIKDWFMREWINERARITGATTSKKR</sequence>
<evidence type="ECO:0000256" key="2">
    <source>
        <dbReference type="ARBA" id="ARBA00022679"/>
    </source>
</evidence>
<feature type="domain" description="CCA-adding enzyme C-terminal" evidence="14">
    <location>
        <begin position="237"/>
        <end position="377"/>
    </location>
</feature>
<accession>A0A1C0YQJ7</accession>
<feature type="binding site" evidence="11">
    <location>
        <position position="160"/>
    </location>
    <ligand>
        <name>CTP</name>
        <dbReference type="ChEBI" id="CHEBI:37563"/>
    </ligand>
</feature>
<keyword evidence="7 11" id="KW-0692">RNA repair</keyword>
<evidence type="ECO:0000256" key="5">
    <source>
        <dbReference type="ARBA" id="ARBA00022723"/>
    </source>
</evidence>
<dbReference type="GO" id="GO:0004810">
    <property type="term" value="F:CCA tRNA nucleotidyltransferase activity"/>
    <property type="evidence" value="ECO:0007669"/>
    <property type="project" value="UniProtKB-UniRule"/>
</dbReference>
<keyword evidence="2 11" id="KW-0808">Transferase</keyword>
<feature type="binding site" evidence="11">
    <location>
        <position position="154"/>
    </location>
    <ligand>
        <name>CTP</name>
        <dbReference type="ChEBI" id="CHEBI:37563"/>
    </ligand>
</feature>
<feature type="binding site" evidence="11">
    <location>
        <position position="42"/>
    </location>
    <ligand>
        <name>Mg(2+)</name>
        <dbReference type="ChEBI" id="CHEBI:18420"/>
    </ligand>
</feature>
<dbReference type="GO" id="GO:0000287">
    <property type="term" value="F:magnesium ion binding"/>
    <property type="evidence" value="ECO:0007669"/>
    <property type="project" value="UniProtKB-UniRule"/>
</dbReference>
<evidence type="ECO:0000259" key="12">
    <source>
        <dbReference type="Pfam" id="PF01743"/>
    </source>
</evidence>
<dbReference type="InterPro" id="IPR032828">
    <property type="entry name" value="PolyA_RNA-bd"/>
</dbReference>
<dbReference type="AlphaFoldDB" id="A0A1C0YQJ7"/>
<dbReference type="Gene3D" id="1.10.3090.10">
    <property type="entry name" value="cca-adding enzyme, domain 2"/>
    <property type="match status" value="1"/>
</dbReference>
<feature type="binding site" evidence="11">
    <location>
        <position position="27"/>
    </location>
    <ligand>
        <name>CTP</name>
        <dbReference type="ChEBI" id="CHEBI:37563"/>
    </ligand>
</feature>
<dbReference type="HAMAP" id="MF_01263">
    <property type="entry name" value="CCA_bact_type3"/>
    <property type="match status" value="1"/>
</dbReference>
<dbReference type="NCBIfam" id="NF009814">
    <property type="entry name" value="PRK13299.1"/>
    <property type="match status" value="1"/>
</dbReference>
<dbReference type="Pfam" id="PF01743">
    <property type="entry name" value="PolyA_pol"/>
    <property type="match status" value="1"/>
</dbReference>
<dbReference type="GO" id="GO:0000049">
    <property type="term" value="F:tRNA binding"/>
    <property type="evidence" value="ECO:0007669"/>
    <property type="project" value="UniProtKB-UniRule"/>
</dbReference>
<comment type="caution">
    <text evidence="15">The sequence shown here is derived from an EMBL/GenBank/DDBJ whole genome shotgun (WGS) entry which is preliminary data.</text>
</comment>
<dbReference type="Gene3D" id="3.30.460.10">
    <property type="entry name" value="Beta Polymerase, domain 2"/>
    <property type="match status" value="1"/>
</dbReference>
<keyword evidence="6 11" id="KW-0547">Nucleotide-binding</keyword>
<dbReference type="RefSeq" id="WP_066465103.1">
    <property type="nucleotide sequence ID" value="NZ_MATO01000043.1"/>
</dbReference>
<dbReference type="Proteomes" id="UP000093482">
    <property type="component" value="Unassembled WGS sequence"/>
</dbReference>
<dbReference type="Pfam" id="PF12627">
    <property type="entry name" value="PolyA_pol_RNAbd"/>
    <property type="match status" value="1"/>
</dbReference>